<evidence type="ECO:0000313" key="2">
    <source>
        <dbReference type="EMBL" id="HEU97359.1"/>
    </source>
</evidence>
<feature type="transmembrane region" description="Helical" evidence="1">
    <location>
        <begin position="291"/>
        <end position="311"/>
    </location>
</feature>
<comment type="caution">
    <text evidence="2">The sequence shown here is derived from an EMBL/GenBank/DDBJ whole genome shotgun (WGS) entry which is preliminary data.</text>
</comment>
<feature type="transmembrane region" description="Helical" evidence="1">
    <location>
        <begin position="373"/>
        <end position="395"/>
    </location>
</feature>
<keyword evidence="1" id="KW-1133">Transmembrane helix</keyword>
<dbReference type="GO" id="GO:0005886">
    <property type="term" value="C:plasma membrane"/>
    <property type="evidence" value="ECO:0007669"/>
    <property type="project" value="UniProtKB-SubCell"/>
</dbReference>
<organism evidence="2">
    <name type="scientific">Fervidicoccus fontis</name>
    <dbReference type="NCBI Taxonomy" id="683846"/>
    <lineage>
        <taxon>Archaea</taxon>
        <taxon>Thermoproteota</taxon>
        <taxon>Thermoprotei</taxon>
        <taxon>Fervidicoccales</taxon>
        <taxon>Fervidicoccaceae</taxon>
        <taxon>Fervidicoccus</taxon>
    </lineage>
</organism>
<feature type="transmembrane region" description="Helical" evidence="1">
    <location>
        <begin position="479"/>
        <end position="501"/>
    </location>
</feature>
<reference evidence="2" key="1">
    <citation type="journal article" date="2020" name="mSystems">
        <title>Genome- and Community-Level Interaction Insights into Carbon Utilization and Element Cycling Functions of Hydrothermarchaeota in Hydrothermal Sediment.</title>
        <authorList>
            <person name="Zhou Z."/>
            <person name="Liu Y."/>
            <person name="Xu W."/>
            <person name="Pan J."/>
            <person name="Luo Z.H."/>
            <person name="Li M."/>
        </authorList>
    </citation>
    <scope>NUCLEOTIDE SEQUENCE [LARGE SCALE GENOMIC DNA]</scope>
    <source>
        <strain evidence="2">SpSt-1259</strain>
    </source>
</reference>
<keyword evidence="1" id="KW-0472">Membrane</keyword>
<feature type="transmembrane region" description="Helical" evidence="1">
    <location>
        <begin position="402"/>
        <end position="426"/>
    </location>
</feature>
<evidence type="ECO:0000256" key="1">
    <source>
        <dbReference type="SAM" id="Phobius"/>
    </source>
</evidence>
<dbReference type="PANTHER" id="PTHR43471">
    <property type="entry name" value="ABC TRANSPORTER PERMEASE"/>
    <property type="match status" value="1"/>
</dbReference>
<keyword evidence="1" id="KW-0812">Transmembrane</keyword>
<dbReference type="EMBL" id="DSFE01000018">
    <property type="protein sequence ID" value="HEU97359.1"/>
    <property type="molecule type" value="Genomic_DNA"/>
</dbReference>
<evidence type="ECO:0008006" key="3">
    <source>
        <dbReference type="Google" id="ProtNLM"/>
    </source>
</evidence>
<feature type="transmembrane region" description="Helical" evidence="1">
    <location>
        <begin position="332"/>
        <end position="353"/>
    </location>
</feature>
<dbReference type="Pfam" id="PF12679">
    <property type="entry name" value="ABC2_membrane_2"/>
    <property type="match status" value="1"/>
</dbReference>
<feature type="transmembrane region" description="Helical" evidence="1">
    <location>
        <begin position="12"/>
        <end position="35"/>
    </location>
</feature>
<dbReference type="Proteomes" id="UP000885664">
    <property type="component" value="Unassembled WGS sequence"/>
</dbReference>
<name>A0A7C2YD25_9CREN</name>
<protein>
    <recommendedName>
        <fullName evidence="3">ABC transporter permease</fullName>
    </recommendedName>
</protein>
<proteinExistence type="predicted"/>
<gene>
    <name evidence="2" type="ORF">ENO36_00685</name>
</gene>
<dbReference type="GO" id="GO:0140359">
    <property type="term" value="F:ABC-type transporter activity"/>
    <property type="evidence" value="ECO:0007669"/>
    <property type="project" value="InterPro"/>
</dbReference>
<sequence>MGAIFYDFKRSLLRASTMTALLLFIISGIGLSYLISTSLGMSGTMVRFDGYASLDLSTGILNVQLYTYDTDLNPAKGTVNVTLILINNTRASFPGGKPSYISLKSEVISIDGYKNFTIPLTTQELSTIKETTLAPALEVEMSTRVGTISVMSYFQQKDGTLRWCSPCMTFNRLNSSELIYGSGSFYAGNQSSKFFLILDIPSEDYSLYYTPTNTSSYPPTLDLSSAVLLGSVKPGFNEFTLNNSLSIWEFVSLFLVGPNNATYYSYIPIIEYSPGAIERAVSSLAFSSTGIAIFAEFFPIVVLYIAYALIAKPRSMGALEFLLARPVTRWDLYYTRYIAGVLTILTSSALFFIAFNIGNMILIGHTLGAEQLLIAFMGVAGSLTAFYSLCYFISAALSSRKYLAVTIFLYILFLVGFSIIASILAFELYGTSGSLFEMIQKLKYELDYFSPLGFTEFSSYYIMKSLNIAPEVASSVIKLPLVIASGILWIALPFYIGWLFFRKANLSS</sequence>
<accession>A0A7C2YD25</accession>
<dbReference type="AlphaFoldDB" id="A0A7C2YD25"/>